<dbReference type="InterPro" id="IPR005627">
    <property type="entry name" value="CutC-like"/>
</dbReference>
<comment type="caution">
    <text evidence="2">Once thought to be involved in copper homeostasis, experiments in E.coli have shown this is not the case.</text>
</comment>
<keyword evidence="2" id="KW-0963">Cytoplasm</keyword>
<comment type="caution">
    <text evidence="3">The sequence shown here is derived from an EMBL/GenBank/DDBJ whole genome shotgun (WGS) entry which is preliminary data.</text>
</comment>
<proteinExistence type="inferred from homology"/>
<dbReference type="SUPFAM" id="SSF110395">
    <property type="entry name" value="CutC-like"/>
    <property type="match status" value="1"/>
</dbReference>
<dbReference type="EMBL" id="JAROCB010000005">
    <property type="protein sequence ID" value="MDN4598884.1"/>
    <property type="molecule type" value="Genomic_DNA"/>
</dbReference>
<evidence type="ECO:0000256" key="1">
    <source>
        <dbReference type="ARBA" id="ARBA00007768"/>
    </source>
</evidence>
<name>A0ABT8J1C0_9MICO</name>
<organism evidence="3 4">
    <name type="scientific">Leifsonia virtsii</name>
    <dbReference type="NCBI Taxonomy" id="3035915"/>
    <lineage>
        <taxon>Bacteria</taxon>
        <taxon>Bacillati</taxon>
        <taxon>Actinomycetota</taxon>
        <taxon>Actinomycetes</taxon>
        <taxon>Micrococcales</taxon>
        <taxon>Microbacteriaceae</taxon>
        <taxon>Leifsonia</taxon>
    </lineage>
</organism>
<evidence type="ECO:0000313" key="4">
    <source>
        <dbReference type="Proteomes" id="UP001174210"/>
    </source>
</evidence>
<evidence type="ECO:0000313" key="3">
    <source>
        <dbReference type="EMBL" id="MDN4598884.1"/>
    </source>
</evidence>
<comment type="subcellular location">
    <subcellularLocation>
        <location evidence="2">Cytoplasm</location>
    </subcellularLocation>
</comment>
<dbReference type="InterPro" id="IPR036822">
    <property type="entry name" value="CutC-like_dom_sf"/>
</dbReference>
<dbReference type="Proteomes" id="UP001174210">
    <property type="component" value="Unassembled WGS sequence"/>
</dbReference>
<protein>
    <recommendedName>
        <fullName evidence="2">PF03932 family protein CutC</fullName>
    </recommendedName>
</protein>
<evidence type="ECO:0000256" key="2">
    <source>
        <dbReference type="HAMAP-Rule" id="MF_00795"/>
    </source>
</evidence>
<dbReference type="PANTHER" id="PTHR12598">
    <property type="entry name" value="COPPER HOMEOSTASIS PROTEIN CUTC"/>
    <property type="match status" value="1"/>
</dbReference>
<comment type="similarity">
    <text evidence="1 2">Belongs to the CutC family.</text>
</comment>
<gene>
    <name evidence="2" type="primary">cutC</name>
    <name evidence="3" type="ORF">P5G59_17155</name>
</gene>
<accession>A0ABT8J1C0</accession>
<keyword evidence="4" id="KW-1185">Reference proteome</keyword>
<dbReference type="PANTHER" id="PTHR12598:SF0">
    <property type="entry name" value="COPPER HOMEOSTASIS PROTEIN CUTC HOMOLOG"/>
    <property type="match status" value="1"/>
</dbReference>
<dbReference type="Gene3D" id="3.20.20.380">
    <property type="entry name" value="Copper homeostasis (CutC) domain"/>
    <property type="match status" value="1"/>
</dbReference>
<dbReference type="Pfam" id="PF03932">
    <property type="entry name" value="CutC"/>
    <property type="match status" value="1"/>
</dbReference>
<sequence>MTAVEICLDDLAGVRIAEQEGADRVELCAALAEGGITPSIGTVAAALRMASSIGIQVLVRQRPGDFVYDEDELQAMVDDIHSMRALPNPAGVQLGFVIGALRADGRINVDATRRLVAACGDAPVTFHKAFDQLADHAEGLEQLASLGVARVLTSAGAPTVLEAADDLARLVELAGDRIGILAGGGVRPANVVEVLERTGVREVHLRAQHAVPSAAAAAGTPTAYDPGTREVTSAEVVRSVVSAVRGTAEGRDA</sequence>
<dbReference type="RefSeq" id="WP_301220233.1">
    <property type="nucleotide sequence ID" value="NZ_JAROCB010000005.1"/>
</dbReference>
<reference evidence="3" key="1">
    <citation type="submission" date="2023-03" db="EMBL/GenBank/DDBJ databases">
        <title>MT1 and MT2 Draft Genomes of Novel Species.</title>
        <authorList>
            <person name="Venkateswaran K."/>
        </authorList>
    </citation>
    <scope>NUCLEOTIDE SEQUENCE</scope>
    <source>
        <strain evidence="3">F6_8S_P_1A</strain>
    </source>
</reference>
<dbReference type="HAMAP" id="MF_00795">
    <property type="entry name" value="CutC"/>
    <property type="match status" value="1"/>
</dbReference>